<proteinExistence type="predicted"/>
<gene>
    <name evidence="1" type="ORF">IPF_458</name>
</gene>
<reference evidence="1" key="1">
    <citation type="submission" date="2007-08" db="EMBL/GenBank/DDBJ databases">
        <authorList>
            <person name="Frangeul L."/>
        </authorList>
    </citation>
    <scope>NUCLEOTIDE SEQUENCE</scope>
    <source>
        <strain evidence="1">PCC 7806</strain>
    </source>
</reference>
<dbReference type="AlphaFoldDB" id="A8YMZ6"/>
<organism evidence="1">
    <name type="scientific">Microcystis aeruginosa (strain PCC 7806)</name>
    <dbReference type="NCBI Taxonomy" id="267872"/>
    <lineage>
        <taxon>Bacteria</taxon>
        <taxon>Bacillati</taxon>
        <taxon>Cyanobacteriota</taxon>
        <taxon>Cyanophyceae</taxon>
        <taxon>Oscillatoriophycideae</taxon>
        <taxon>Chroococcales</taxon>
        <taxon>Microcystaceae</taxon>
        <taxon>Microcystis</taxon>
    </lineage>
</organism>
<evidence type="ECO:0000313" key="1">
    <source>
        <dbReference type="EMBL" id="CAO88337.1"/>
    </source>
</evidence>
<sequence>MANMVVLLVKLTYYIKANVSQQPAALDSPSDYDQVRWSITQVIWIVNLVGSKL</sequence>
<protein>
    <submittedName>
        <fullName evidence="1">Uncharacterized protein</fullName>
    </submittedName>
</protein>
<accession>A8YMZ6</accession>
<dbReference type="EMBL" id="AM778958">
    <property type="protein sequence ID" value="CAO88337.1"/>
    <property type="molecule type" value="Genomic_DNA"/>
</dbReference>
<name>A8YMZ6_MICA7</name>